<dbReference type="InterPro" id="IPR000064">
    <property type="entry name" value="NLP_P60_dom"/>
</dbReference>
<dbReference type="CDD" id="cd00118">
    <property type="entry name" value="LysM"/>
    <property type="match status" value="1"/>
</dbReference>
<keyword evidence="6" id="KW-0788">Thiol protease</keyword>
<dbReference type="PANTHER" id="PTHR47053:SF1">
    <property type="entry name" value="MUREIN DD-ENDOPEPTIDASE MEPH-RELATED"/>
    <property type="match status" value="1"/>
</dbReference>
<dbReference type="eggNOG" id="COG0791">
    <property type="taxonomic scope" value="Bacteria"/>
</dbReference>
<evidence type="ECO:0000313" key="9">
    <source>
        <dbReference type="EMBL" id="GAE47987.1"/>
    </source>
</evidence>
<evidence type="ECO:0000313" key="10">
    <source>
        <dbReference type="Proteomes" id="UP000018949"/>
    </source>
</evidence>
<dbReference type="InterPro" id="IPR036779">
    <property type="entry name" value="LysM_dom_sf"/>
</dbReference>
<dbReference type="SMART" id="SM00257">
    <property type="entry name" value="LysM"/>
    <property type="match status" value="1"/>
</dbReference>
<dbReference type="Pfam" id="PF00877">
    <property type="entry name" value="NLPC_P60"/>
    <property type="match status" value="1"/>
</dbReference>
<keyword evidence="4" id="KW-0677">Repeat</keyword>
<dbReference type="InterPro" id="IPR038765">
    <property type="entry name" value="Papain-like_cys_pep_sf"/>
</dbReference>
<comment type="similarity">
    <text evidence="1">Belongs to the peptidase C40 family.</text>
</comment>
<evidence type="ECO:0000256" key="3">
    <source>
        <dbReference type="ARBA" id="ARBA00022729"/>
    </source>
</evidence>
<feature type="domain" description="LysM" evidence="7">
    <location>
        <begin position="3"/>
        <end position="46"/>
    </location>
</feature>
<dbReference type="Gene3D" id="3.10.350.10">
    <property type="entry name" value="LysM domain"/>
    <property type="match status" value="1"/>
</dbReference>
<evidence type="ECO:0000259" key="7">
    <source>
        <dbReference type="PROSITE" id="PS51782"/>
    </source>
</evidence>
<reference evidence="9 10" key="1">
    <citation type="submission" date="2013-12" db="EMBL/GenBank/DDBJ databases">
        <title>NBRP : Genome information of microbial organism related human and environment.</title>
        <authorList>
            <person name="Hattori M."/>
            <person name="Oshima K."/>
            <person name="Inaba H."/>
            <person name="Suda W."/>
            <person name="Sakamoto M."/>
            <person name="Iino T."/>
            <person name="Kitahara M."/>
            <person name="Oshida Y."/>
            <person name="Iida T."/>
            <person name="Kudo T."/>
            <person name="Itoh T."/>
            <person name="Ahmed I."/>
            <person name="Ohkuma M."/>
        </authorList>
    </citation>
    <scope>NUCLEOTIDE SEQUENCE [LARGE SCALE GENOMIC DNA]</scope>
    <source>
        <strain evidence="9 10">JCM 21738</strain>
    </source>
</reference>
<dbReference type="Gene3D" id="3.90.1720.10">
    <property type="entry name" value="endopeptidase domain like (from Nostoc punctiforme)"/>
    <property type="match status" value="1"/>
</dbReference>
<dbReference type="AlphaFoldDB" id="W4RV67"/>
<name>W4RV67_9BACI</name>
<protein>
    <submittedName>
        <fullName evidence="9">Cell wall lytic activity</fullName>
    </submittedName>
</protein>
<dbReference type="Pfam" id="PF01476">
    <property type="entry name" value="LysM"/>
    <property type="match status" value="1"/>
</dbReference>
<dbReference type="GO" id="GO:0008234">
    <property type="term" value="F:cysteine-type peptidase activity"/>
    <property type="evidence" value="ECO:0007669"/>
    <property type="project" value="UniProtKB-KW"/>
</dbReference>
<dbReference type="EMBL" id="BAUW01000114">
    <property type="protein sequence ID" value="GAE47987.1"/>
    <property type="molecule type" value="Genomic_DNA"/>
</dbReference>
<evidence type="ECO:0000256" key="2">
    <source>
        <dbReference type="ARBA" id="ARBA00022670"/>
    </source>
</evidence>
<dbReference type="PROSITE" id="PS51782">
    <property type="entry name" value="LYSM"/>
    <property type="match status" value="1"/>
</dbReference>
<evidence type="ECO:0000259" key="8">
    <source>
        <dbReference type="PROSITE" id="PS51935"/>
    </source>
</evidence>
<dbReference type="RefSeq" id="WP_052019806.1">
    <property type="nucleotide sequence ID" value="NZ_BAUW01000114.1"/>
</dbReference>
<sequence length="195" mass="21720">MTADYLVKSGDTLSKIAFQHGVTVTSIKQWNNLKSDLIYVGQKLMLHTDNDPKSVTSPANESPVAAKPGSRVNLFGEQTAETIAKELIGVPYKWAGNTPDGFDCSGFIYYVYNQTGKTINRYSSADYFNRAYYVNDPQPGDLVFFANTYIKGISHMGIYIGNNEFIHASDGGGVIISSLSSPYYQKHFDSFKRFY</sequence>
<organism evidence="9 10">
    <name type="scientific">Mesobacillus boroniphilus JCM 21738</name>
    <dbReference type="NCBI Taxonomy" id="1294265"/>
    <lineage>
        <taxon>Bacteria</taxon>
        <taxon>Bacillati</taxon>
        <taxon>Bacillota</taxon>
        <taxon>Bacilli</taxon>
        <taxon>Bacillales</taxon>
        <taxon>Bacillaceae</taxon>
        <taxon>Mesobacillus</taxon>
    </lineage>
</organism>
<dbReference type="Proteomes" id="UP000018949">
    <property type="component" value="Unassembled WGS sequence"/>
</dbReference>
<gene>
    <name evidence="9" type="ORF">JCM21738_5037</name>
</gene>
<dbReference type="InterPro" id="IPR051202">
    <property type="entry name" value="Peptidase_C40"/>
</dbReference>
<comment type="caution">
    <text evidence="9">The sequence shown here is derived from an EMBL/GenBank/DDBJ whole genome shotgun (WGS) entry which is preliminary data.</text>
</comment>
<evidence type="ECO:0000256" key="4">
    <source>
        <dbReference type="ARBA" id="ARBA00022737"/>
    </source>
</evidence>
<evidence type="ECO:0000256" key="6">
    <source>
        <dbReference type="ARBA" id="ARBA00022807"/>
    </source>
</evidence>
<dbReference type="SUPFAM" id="SSF54106">
    <property type="entry name" value="LysM domain"/>
    <property type="match status" value="1"/>
</dbReference>
<dbReference type="PANTHER" id="PTHR47053">
    <property type="entry name" value="MUREIN DD-ENDOPEPTIDASE MEPH-RELATED"/>
    <property type="match status" value="1"/>
</dbReference>
<evidence type="ECO:0000256" key="1">
    <source>
        <dbReference type="ARBA" id="ARBA00007074"/>
    </source>
</evidence>
<proteinExistence type="inferred from homology"/>
<keyword evidence="2" id="KW-0645">Protease</keyword>
<evidence type="ECO:0000256" key="5">
    <source>
        <dbReference type="ARBA" id="ARBA00022801"/>
    </source>
</evidence>
<keyword evidence="3" id="KW-0732">Signal</keyword>
<accession>W4RV67</accession>
<dbReference type="GO" id="GO:0006508">
    <property type="term" value="P:proteolysis"/>
    <property type="evidence" value="ECO:0007669"/>
    <property type="project" value="UniProtKB-KW"/>
</dbReference>
<feature type="domain" description="NlpC/P60" evidence="8">
    <location>
        <begin position="73"/>
        <end position="195"/>
    </location>
</feature>
<dbReference type="InterPro" id="IPR018392">
    <property type="entry name" value="LysM"/>
</dbReference>
<keyword evidence="10" id="KW-1185">Reference proteome</keyword>
<dbReference type="SUPFAM" id="SSF54001">
    <property type="entry name" value="Cysteine proteinases"/>
    <property type="match status" value="1"/>
</dbReference>
<dbReference type="PROSITE" id="PS51935">
    <property type="entry name" value="NLPC_P60"/>
    <property type="match status" value="1"/>
</dbReference>
<keyword evidence="5" id="KW-0378">Hydrolase</keyword>